<gene>
    <name evidence="4" type="ORF">BXYJ_LOCUS10150</name>
</gene>
<dbReference type="InterPro" id="IPR036236">
    <property type="entry name" value="Znf_C2H2_sf"/>
</dbReference>
<dbReference type="PANTHER" id="PTHR46664">
    <property type="entry name" value="ATM INTERACTOR"/>
    <property type="match status" value="1"/>
</dbReference>
<dbReference type="GO" id="GO:0000976">
    <property type="term" value="F:transcription cis-regulatory region binding"/>
    <property type="evidence" value="ECO:0007669"/>
    <property type="project" value="InterPro"/>
</dbReference>
<dbReference type="GO" id="GO:0045944">
    <property type="term" value="P:positive regulation of transcription by RNA polymerase II"/>
    <property type="evidence" value="ECO:0007669"/>
    <property type="project" value="InterPro"/>
</dbReference>
<dbReference type="Proteomes" id="UP000582659">
    <property type="component" value="Unassembled WGS sequence"/>
</dbReference>
<keyword evidence="5" id="KW-1185">Reference proteome</keyword>
<feature type="domain" description="C2H2-type" evidence="3">
    <location>
        <begin position="18"/>
        <end position="46"/>
    </location>
</feature>
<keyword evidence="1" id="KW-0863">Zinc-finger</keyword>
<protein>
    <submittedName>
        <fullName evidence="4">(pine wood nematode) hypothetical protein</fullName>
    </submittedName>
</protein>
<dbReference type="InterPro" id="IPR055303">
    <property type="entry name" value="ATMIN"/>
</dbReference>
<sequence>MPEHVYPTVSELTCCSKKCCEECGKTFRNSSSLNFHMVKTHKQMKTISDTAIQSRLNAYEKKEFQFHCPSCPKFCPARKLLAQHYQKVHGEKKFECDECQAKFSLERDLKYHKKKMCVALGDSRLTLQPRKGSKTNSESKNKPQRTADNTPEASALPSSSKNAKKAETSAENPPTPKVIMLKVVPCILKPVTSSTEAQTDISYDPDGYCQDSMPLQPNEMAIQTSDCGVQFCAMSFDQECQSGDVTTYDQSTMYEAPTTSTVYQDHGFYAPNDMSFNGYGDASTAATQTYVWSDEYEMEQQYENGQQNTGTQTIFEPLDEWYPRDANGRDFAGMTDPNFFDI</sequence>
<dbReference type="InterPro" id="IPR013087">
    <property type="entry name" value="Znf_C2H2_type"/>
</dbReference>
<dbReference type="Proteomes" id="UP000659654">
    <property type="component" value="Unassembled WGS sequence"/>
</dbReference>
<evidence type="ECO:0000256" key="1">
    <source>
        <dbReference type="PROSITE-ProRule" id="PRU00042"/>
    </source>
</evidence>
<dbReference type="OrthoDB" id="5799748at2759"/>
<organism evidence="4 5">
    <name type="scientific">Bursaphelenchus xylophilus</name>
    <name type="common">Pinewood nematode worm</name>
    <name type="synonym">Aphelenchoides xylophilus</name>
    <dbReference type="NCBI Taxonomy" id="6326"/>
    <lineage>
        <taxon>Eukaryota</taxon>
        <taxon>Metazoa</taxon>
        <taxon>Ecdysozoa</taxon>
        <taxon>Nematoda</taxon>
        <taxon>Chromadorea</taxon>
        <taxon>Rhabditida</taxon>
        <taxon>Tylenchina</taxon>
        <taxon>Tylenchomorpha</taxon>
        <taxon>Aphelenchoidea</taxon>
        <taxon>Aphelenchoididae</taxon>
        <taxon>Bursaphelenchus</taxon>
    </lineage>
</organism>
<proteinExistence type="predicted"/>
<dbReference type="PROSITE" id="PS00028">
    <property type="entry name" value="ZINC_FINGER_C2H2_1"/>
    <property type="match status" value="2"/>
</dbReference>
<dbReference type="SMART" id="SM00355">
    <property type="entry name" value="ZnF_C2H2"/>
    <property type="match status" value="3"/>
</dbReference>
<dbReference type="SUPFAM" id="SSF57667">
    <property type="entry name" value="beta-beta-alpha zinc fingers"/>
    <property type="match status" value="2"/>
</dbReference>
<evidence type="ECO:0000313" key="4">
    <source>
        <dbReference type="EMBL" id="CAD5227839.1"/>
    </source>
</evidence>
<dbReference type="PROSITE" id="PS50157">
    <property type="entry name" value="ZINC_FINGER_C2H2_2"/>
    <property type="match status" value="2"/>
</dbReference>
<feature type="region of interest" description="Disordered" evidence="2">
    <location>
        <begin position="128"/>
        <end position="174"/>
    </location>
</feature>
<dbReference type="GO" id="GO:0005634">
    <property type="term" value="C:nucleus"/>
    <property type="evidence" value="ECO:0007669"/>
    <property type="project" value="TreeGrafter"/>
</dbReference>
<feature type="domain" description="C2H2-type" evidence="3">
    <location>
        <begin position="94"/>
        <end position="124"/>
    </location>
</feature>
<evidence type="ECO:0000256" key="2">
    <source>
        <dbReference type="SAM" id="MobiDB-lite"/>
    </source>
</evidence>
<dbReference type="EMBL" id="CAJFDI010000004">
    <property type="protein sequence ID" value="CAD5227839.1"/>
    <property type="molecule type" value="Genomic_DNA"/>
</dbReference>
<dbReference type="GO" id="GO:0008270">
    <property type="term" value="F:zinc ion binding"/>
    <property type="evidence" value="ECO:0007669"/>
    <property type="project" value="UniProtKB-KW"/>
</dbReference>
<accession>A0A7I8XJP1</accession>
<dbReference type="GO" id="GO:0000981">
    <property type="term" value="F:DNA-binding transcription factor activity, RNA polymerase II-specific"/>
    <property type="evidence" value="ECO:0007669"/>
    <property type="project" value="TreeGrafter"/>
</dbReference>
<name>A0A7I8XJP1_BURXY</name>
<dbReference type="EMBL" id="CAJFCV020000004">
    <property type="protein sequence ID" value="CAG9118259.1"/>
    <property type="molecule type" value="Genomic_DNA"/>
</dbReference>
<keyword evidence="1" id="KW-0479">Metal-binding</keyword>
<keyword evidence="1" id="KW-0862">Zinc</keyword>
<dbReference type="SMR" id="A0A7I8XJP1"/>
<evidence type="ECO:0000259" key="3">
    <source>
        <dbReference type="PROSITE" id="PS50157"/>
    </source>
</evidence>
<evidence type="ECO:0000313" key="5">
    <source>
        <dbReference type="Proteomes" id="UP000659654"/>
    </source>
</evidence>
<comment type="caution">
    <text evidence="4">The sequence shown here is derived from an EMBL/GenBank/DDBJ whole genome shotgun (WGS) entry which is preliminary data.</text>
</comment>
<dbReference type="PANTHER" id="PTHR46664:SF1">
    <property type="entry name" value="ATM INTERACTOR"/>
    <property type="match status" value="1"/>
</dbReference>
<feature type="compositionally biased region" description="Polar residues" evidence="2">
    <location>
        <begin position="134"/>
        <end position="161"/>
    </location>
</feature>
<dbReference type="AlphaFoldDB" id="A0A7I8XJP1"/>
<reference evidence="4" key="1">
    <citation type="submission" date="2020-09" db="EMBL/GenBank/DDBJ databases">
        <authorList>
            <person name="Kikuchi T."/>
        </authorList>
    </citation>
    <scope>NUCLEOTIDE SEQUENCE</scope>
    <source>
        <strain evidence="4">Ka4C1</strain>
    </source>
</reference>
<dbReference type="Gene3D" id="3.30.160.60">
    <property type="entry name" value="Classic Zinc Finger"/>
    <property type="match status" value="2"/>
</dbReference>